<feature type="signal peptide" evidence="1">
    <location>
        <begin position="1"/>
        <end position="27"/>
    </location>
</feature>
<dbReference type="PROSITE" id="PS51318">
    <property type="entry name" value="TAT"/>
    <property type="match status" value="1"/>
</dbReference>
<sequence length="507" mass="51783">MTHFSALLRRRLLLTGLAGAALATAQAQDLTNAGATITVQPGATLYVSAGRLTNQTGSTLTNAGTLRVDGPLTNAGTLDLSTGTLEVRGDLANTGTLAPGTSLVTFSGVADQLLTAGGAALYQLFVNKPTAGANTLRLADDLRVGNLLSLTNGLVSTRNGATLSTLRLPNGATLSGEAPGRYVLGRLEILRNGVSGAAVDFGHGAVLDPKTNNLGTVAITRTAGLLTDDVSRGVNFANAAYKGIDRIWAVVPATQPTAPVQLTLSWLPDNDNGLTSFAQARMWQQAAAGQPWAPVGAAADASARSLSMSPAVLSRFTVSNAANPLPVTLLDFTAQAEGPAAVRLAWATATEANNAGFTVERSLDARSFAAIGTVAGAGTSTTRHDYALLDGQLPAGAALLYYRLRQTDQGGTISYSPVRTVAFSARAAGFGVYPTRVAAGQAATYLYTGPAGAGTLDILNVLGQVLGTVALDGRPTGAVPLAGLATGAYFLRYTGPAGRFVTRCVVE</sequence>
<evidence type="ECO:0000313" key="3">
    <source>
        <dbReference type="Proteomes" id="UP000618931"/>
    </source>
</evidence>
<organism evidence="2 3">
    <name type="scientific">Hymenobacter ruricola</name>
    <dbReference type="NCBI Taxonomy" id="2791023"/>
    <lineage>
        <taxon>Bacteria</taxon>
        <taxon>Pseudomonadati</taxon>
        <taxon>Bacteroidota</taxon>
        <taxon>Cytophagia</taxon>
        <taxon>Cytophagales</taxon>
        <taxon>Hymenobacteraceae</taxon>
        <taxon>Hymenobacter</taxon>
    </lineage>
</organism>
<protein>
    <recommendedName>
        <fullName evidence="4">T9SS type A sorting domain-containing protein</fullName>
    </recommendedName>
</protein>
<keyword evidence="1" id="KW-0732">Signal</keyword>
<evidence type="ECO:0008006" key="4">
    <source>
        <dbReference type="Google" id="ProtNLM"/>
    </source>
</evidence>
<dbReference type="InterPro" id="IPR006311">
    <property type="entry name" value="TAT_signal"/>
</dbReference>
<dbReference type="InterPro" id="IPR013783">
    <property type="entry name" value="Ig-like_fold"/>
</dbReference>
<dbReference type="RefSeq" id="WP_196293978.1">
    <property type="nucleotide sequence ID" value="NZ_JADQDM010000008.1"/>
</dbReference>
<dbReference type="EMBL" id="JADQDM010000008">
    <property type="protein sequence ID" value="MBF9222529.1"/>
    <property type="molecule type" value="Genomic_DNA"/>
</dbReference>
<comment type="caution">
    <text evidence="2">The sequence shown here is derived from an EMBL/GenBank/DDBJ whole genome shotgun (WGS) entry which is preliminary data.</text>
</comment>
<dbReference type="Gene3D" id="2.60.40.10">
    <property type="entry name" value="Immunoglobulins"/>
    <property type="match status" value="1"/>
</dbReference>
<feature type="chain" id="PRO_5046267130" description="T9SS type A sorting domain-containing protein" evidence="1">
    <location>
        <begin position="28"/>
        <end position="507"/>
    </location>
</feature>
<reference evidence="2 3" key="1">
    <citation type="submission" date="2020-11" db="EMBL/GenBank/DDBJ databases">
        <authorList>
            <person name="Kim M.K."/>
        </authorList>
    </citation>
    <scope>NUCLEOTIDE SEQUENCE [LARGE SCALE GENOMIC DNA]</scope>
    <source>
        <strain evidence="2 3">BT662</strain>
    </source>
</reference>
<keyword evidence="3" id="KW-1185">Reference proteome</keyword>
<proteinExistence type="predicted"/>
<evidence type="ECO:0000256" key="1">
    <source>
        <dbReference type="SAM" id="SignalP"/>
    </source>
</evidence>
<name>A0ABS0I6L1_9BACT</name>
<dbReference type="Proteomes" id="UP000618931">
    <property type="component" value="Unassembled WGS sequence"/>
</dbReference>
<evidence type="ECO:0000313" key="2">
    <source>
        <dbReference type="EMBL" id="MBF9222529.1"/>
    </source>
</evidence>
<gene>
    <name evidence="2" type="ORF">I2H31_15605</name>
</gene>
<accession>A0ABS0I6L1</accession>